<protein>
    <submittedName>
        <fullName evidence="2">Uncharacterized protein</fullName>
    </submittedName>
</protein>
<reference evidence="3" key="1">
    <citation type="submission" date="2017-09" db="EMBL/GenBank/DDBJ databases">
        <title>Depth-based differentiation of microbial function through sediment-hosted aquifers and enrichment of novel symbionts in the deep terrestrial subsurface.</title>
        <authorList>
            <person name="Probst A.J."/>
            <person name="Ladd B."/>
            <person name="Jarett J.K."/>
            <person name="Geller-Mcgrath D.E."/>
            <person name="Sieber C.M.K."/>
            <person name="Emerson J.B."/>
            <person name="Anantharaman K."/>
            <person name="Thomas B.C."/>
            <person name="Malmstrom R."/>
            <person name="Stieglmeier M."/>
            <person name="Klingl A."/>
            <person name="Woyke T."/>
            <person name="Ryan C.M."/>
            <person name="Banfield J.F."/>
        </authorList>
    </citation>
    <scope>NUCLEOTIDE SEQUENCE [LARGE SCALE GENOMIC DNA]</scope>
</reference>
<feature type="compositionally biased region" description="Basic and acidic residues" evidence="1">
    <location>
        <begin position="57"/>
        <end position="67"/>
    </location>
</feature>
<organism evidence="2 3">
    <name type="scientific">Candidatus Nealsonbacteria bacterium CG08_land_8_20_14_0_20_43_11</name>
    <dbReference type="NCBI Taxonomy" id="1974706"/>
    <lineage>
        <taxon>Bacteria</taxon>
        <taxon>Candidatus Nealsoniibacteriota</taxon>
    </lineage>
</organism>
<proteinExistence type="predicted"/>
<dbReference type="AlphaFoldDB" id="A0A2M6T0I0"/>
<dbReference type="Proteomes" id="UP000229390">
    <property type="component" value="Unassembled WGS sequence"/>
</dbReference>
<feature type="region of interest" description="Disordered" evidence="1">
    <location>
        <begin position="42"/>
        <end position="89"/>
    </location>
</feature>
<evidence type="ECO:0000313" key="3">
    <source>
        <dbReference type="Proteomes" id="UP000229390"/>
    </source>
</evidence>
<comment type="caution">
    <text evidence="2">The sequence shown here is derived from an EMBL/GenBank/DDBJ whole genome shotgun (WGS) entry which is preliminary data.</text>
</comment>
<sequence length="89" mass="9600">MKIQIKDCPFGREEFSEILEKILARPLKLKINISSVRQAQAFGSLGTESSGRTSEAQARRDDADHIEASSSGRTLSVPISPAQRGGGSK</sequence>
<name>A0A2M6T0I0_9BACT</name>
<gene>
    <name evidence="2" type="ORF">COT34_01625</name>
</gene>
<accession>A0A2M6T0I0</accession>
<evidence type="ECO:0000313" key="2">
    <source>
        <dbReference type="EMBL" id="PIS38830.1"/>
    </source>
</evidence>
<feature type="compositionally biased region" description="Polar residues" evidence="1">
    <location>
        <begin position="46"/>
        <end position="56"/>
    </location>
</feature>
<dbReference type="EMBL" id="PEYE01000028">
    <property type="protein sequence ID" value="PIS38830.1"/>
    <property type="molecule type" value="Genomic_DNA"/>
</dbReference>
<evidence type="ECO:0000256" key="1">
    <source>
        <dbReference type="SAM" id="MobiDB-lite"/>
    </source>
</evidence>